<evidence type="ECO:0000256" key="1">
    <source>
        <dbReference type="PROSITE-ProRule" id="PRU00169"/>
    </source>
</evidence>
<dbReference type="InterPro" id="IPR011006">
    <property type="entry name" value="CheY-like_superfamily"/>
</dbReference>
<dbReference type="EMBL" id="JAAGBB010000010">
    <property type="protein sequence ID" value="MBR0664750.1"/>
    <property type="molecule type" value="Genomic_DNA"/>
</dbReference>
<dbReference type="Proteomes" id="UP001196870">
    <property type="component" value="Unassembled WGS sequence"/>
</dbReference>
<dbReference type="SUPFAM" id="SSF52172">
    <property type="entry name" value="CheY-like"/>
    <property type="match status" value="1"/>
</dbReference>
<dbReference type="RefSeq" id="WP_211852411.1">
    <property type="nucleotide sequence ID" value="NZ_JAAGBB010000010.1"/>
</dbReference>
<feature type="domain" description="Response regulatory" evidence="3">
    <location>
        <begin position="11"/>
        <end position="121"/>
    </location>
</feature>
<name>A0ABS5EWS9_9PROT</name>
<evidence type="ECO:0000259" key="3">
    <source>
        <dbReference type="PROSITE" id="PS50110"/>
    </source>
</evidence>
<protein>
    <recommendedName>
        <fullName evidence="3">Response regulatory domain-containing protein</fullName>
    </recommendedName>
</protein>
<dbReference type="PROSITE" id="PS50110">
    <property type="entry name" value="RESPONSE_REGULATORY"/>
    <property type="match status" value="1"/>
</dbReference>
<proteinExistence type="predicted"/>
<accession>A0ABS5EWS9</accession>
<dbReference type="InterPro" id="IPR001789">
    <property type="entry name" value="Sig_transdc_resp-reg_receiver"/>
</dbReference>
<feature type="region of interest" description="Disordered" evidence="2">
    <location>
        <begin position="128"/>
        <end position="165"/>
    </location>
</feature>
<evidence type="ECO:0000313" key="4">
    <source>
        <dbReference type="EMBL" id="MBR0664750.1"/>
    </source>
</evidence>
<dbReference type="Gene3D" id="3.40.50.2300">
    <property type="match status" value="1"/>
</dbReference>
<reference evidence="5" key="1">
    <citation type="journal article" date="2021" name="Syst. Appl. Microbiol.">
        <title>Roseomonas hellenica sp. nov., isolated from roots of wild-growing Alkanna tinctoria.</title>
        <authorList>
            <person name="Rat A."/>
            <person name="Naranjo H.D."/>
            <person name="Lebbe L."/>
            <person name="Cnockaert M."/>
            <person name="Krigas N."/>
            <person name="Grigoriadou K."/>
            <person name="Maloupa E."/>
            <person name="Willems A."/>
        </authorList>
    </citation>
    <scope>NUCLEOTIDE SEQUENCE [LARGE SCALE GENOMIC DNA]</scope>
    <source>
        <strain evidence="5">LMG 31523</strain>
    </source>
</reference>
<comment type="caution">
    <text evidence="4">The sequence shown here is derived from an EMBL/GenBank/DDBJ whole genome shotgun (WGS) entry which is preliminary data.</text>
</comment>
<evidence type="ECO:0000313" key="5">
    <source>
        <dbReference type="Proteomes" id="UP001196870"/>
    </source>
</evidence>
<keyword evidence="5" id="KW-1185">Reference proteome</keyword>
<evidence type="ECO:0000256" key="2">
    <source>
        <dbReference type="SAM" id="MobiDB-lite"/>
    </source>
</evidence>
<comment type="caution">
    <text evidence="1">Lacks conserved residue(s) required for the propagation of feature annotation.</text>
</comment>
<gene>
    <name evidence="4" type="ORF">GXW71_10345</name>
</gene>
<sequence>MAGTGIARSPCILLVEGDPLITATTLRLMRHLGYRTLPPASTVAEARTRMLEKPDAVLLEISLRGGESSLPFADELMATGVPFAFFSGYYIHDLPARFASCRIVMKPVGDQVLTAELLALAGWPGGRPGAGAGTGEGAQTRSSVAYDLGPDGIPPSADPAVANDP</sequence>
<organism evidence="4 5">
    <name type="scientific">Plastoroseomonas hellenica</name>
    <dbReference type="NCBI Taxonomy" id="2687306"/>
    <lineage>
        <taxon>Bacteria</taxon>
        <taxon>Pseudomonadati</taxon>
        <taxon>Pseudomonadota</taxon>
        <taxon>Alphaproteobacteria</taxon>
        <taxon>Acetobacterales</taxon>
        <taxon>Acetobacteraceae</taxon>
        <taxon>Plastoroseomonas</taxon>
    </lineage>
</organism>